<dbReference type="Proteomes" id="UP001341840">
    <property type="component" value="Unassembled WGS sequence"/>
</dbReference>
<dbReference type="EMBL" id="JASCZI010000362">
    <property type="protein sequence ID" value="MED6111318.1"/>
    <property type="molecule type" value="Genomic_DNA"/>
</dbReference>
<keyword evidence="1" id="KW-0812">Transmembrane</keyword>
<comment type="caution">
    <text evidence="2">The sequence shown here is derived from an EMBL/GenBank/DDBJ whole genome shotgun (WGS) entry which is preliminary data.</text>
</comment>
<evidence type="ECO:0000313" key="2">
    <source>
        <dbReference type="EMBL" id="MED6111318.1"/>
    </source>
</evidence>
<keyword evidence="1" id="KW-0472">Membrane</keyword>
<sequence length="101" mass="11819">MVLCEYCTLEDFVNLFIQFRTKFFFHIIVIFNLCCYCHNVIRCCRECDMVLQDYLSSEEGTSLKNSARKWPSIPSKETGMVRQKFPSFIAAKEKRGLASRS</sequence>
<name>A0ABU6QHL4_9FABA</name>
<evidence type="ECO:0000313" key="3">
    <source>
        <dbReference type="Proteomes" id="UP001341840"/>
    </source>
</evidence>
<organism evidence="2 3">
    <name type="scientific">Stylosanthes scabra</name>
    <dbReference type="NCBI Taxonomy" id="79078"/>
    <lineage>
        <taxon>Eukaryota</taxon>
        <taxon>Viridiplantae</taxon>
        <taxon>Streptophyta</taxon>
        <taxon>Embryophyta</taxon>
        <taxon>Tracheophyta</taxon>
        <taxon>Spermatophyta</taxon>
        <taxon>Magnoliopsida</taxon>
        <taxon>eudicotyledons</taxon>
        <taxon>Gunneridae</taxon>
        <taxon>Pentapetalae</taxon>
        <taxon>rosids</taxon>
        <taxon>fabids</taxon>
        <taxon>Fabales</taxon>
        <taxon>Fabaceae</taxon>
        <taxon>Papilionoideae</taxon>
        <taxon>50 kb inversion clade</taxon>
        <taxon>dalbergioids sensu lato</taxon>
        <taxon>Dalbergieae</taxon>
        <taxon>Pterocarpus clade</taxon>
        <taxon>Stylosanthes</taxon>
    </lineage>
</organism>
<feature type="transmembrane region" description="Helical" evidence="1">
    <location>
        <begin position="23"/>
        <end position="41"/>
    </location>
</feature>
<proteinExistence type="predicted"/>
<keyword evidence="3" id="KW-1185">Reference proteome</keyword>
<keyword evidence="1" id="KW-1133">Transmembrane helix</keyword>
<gene>
    <name evidence="2" type="ORF">PIB30_051310</name>
</gene>
<protein>
    <submittedName>
        <fullName evidence="2">Uncharacterized protein</fullName>
    </submittedName>
</protein>
<accession>A0ABU6QHL4</accession>
<reference evidence="2 3" key="1">
    <citation type="journal article" date="2023" name="Plants (Basel)">
        <title>Bridging the Gap: Combining Genomics and Transcriptomics Approaches to Understand Stylosanthes scabra, an Orphan Legume from the Brazilian Caatinga.</title>
        <authorList>
            <person name="Ferreira-Neto J.R.C."/>
            <person name="da Silva M.D."/>
            <person name="Binneck E."/>
            <person name="de Melo N.F."/>
            <person name="da Silva R.H."/>
            <person name="de Melo A.L.T.M."/>
            <person name="Pandolfi V."/>
            <person name="Bustamante F.O."/>
            <person name="Brasileiro-Vidal A.C."/>
            <person name="Benko-Iseppon A.M."/>
        </authorList>
    </citation>
    <scope>NUCLEOTIDE SEQUENCE [LARGE SCALE GENOMIC DNA]</scope>
    <source>
        <tissue evidence="2">Leaves</tissue>
    </source>
</reference>
<evidence type="ECO:0000256" key="1">
    <source>
        <dbReference type="SAM" id="Phobius"/>
    </source>
</evidence>